<dbReference type="InterPro" id="IPR005877">
    <property type="entry name" value="YSIRK_signal_dom"/>
</dbReference>
<dbReference type="RefSeq" id="WP_052085333.1">
    <property type="nucleotide sequence ID" value="NZ_QEKV01000018.1"/>
</dbReference>
<reference evidence="5 6" key="1">
    <citation type="submission" date="2018-04" db="EMBL/GenBank/DDBJ databases">
        <title>Genomic Encyclopedia of Type Strains, Phase IV (KMG-IV): sequencing the most valuable type-strain genomes for metagenomic binning, comparative biology and taxonomic classification.</title>
        <authorList>
            <person name="Goeker M."/>
        </authorList>
    </citation>
    <scope>NUCLEOTIDE SEQUENCE [LARGE SCALE GENOMIC DNA]</scope>
    <source>
        <strain evidence="5 6">DSM 20705</strain>
    </source>
</reference>
<dbReference type="Pfam" id="PF07833">
    <property type="entry name" value="Cu_amine_oxidN1"/>
    <property type="match status" value="1"/>
</dbReference>
<evidence type="ECO:0000256" key="3">
    <source>
        <dbReference type="SAM" id="SignalP"/>
    </source>
</evidence>
<feature type="coiled-coil region" evidence="2">
    <location>
        <begin position="275"/>
        <end position="303"/>
    </location>
</feature>
<keyword evidence="6" id="KW-1185">Reference proteome</keyword>
<keyword evidence="1 3" id="KW-0732">Signal</keyword>
<feature type="signal peptide" evidence="3">
    <location>
        <begin position="1"/>
        <end position="31"/>
    </location>
</feature>
<dbReference type="InterPro" id="IPR036582">
    <property type="entry name" value="Mao_N_sf"/>
</dbReference>
<dbReference type="Gene3D" id="3.30.457.10">
    <property type="entry name" value="Copper amine oxidase-like, N-terminal domain"/>
    <property type="match status" value="1"/>
</dbReference>
<evidence type="ECO:0000313" key="5">
    <source>
        <dbReference type="EMBL" id="PVY88630.1"/>
    </source>
</evidence>
<organism evidence="5 6">
    <name type="scientific">Ezakiella coagulans</name>
    <dbReference type="NCBI Taxonomy" id="46507"/>
    <lineage>
        <taxon>Bacteria</taxon>
        <taxon>Bacillati</taxon>
        <taxon>Bacillota</taxon>
        <taxon>Tissierellia</taxon>
        <taxon>Ezakiella</taxon>
    </lineage>
</organism>
<sequence>MDRNNKNARYGMRKLAVGFVSCMLGLSMVFASVQGTVAKEEAKTDKKTEVVEVAEKELTKEEQIKLAKEELKAYLDTIDESVIDNPAIKYEDEKVKDEIKAAIKRAKELLEDKDIDDAKLEEIKKIPFKKVNGKKQGLFRDFTRKALVDFEVAGERDTENPHNKKKYVSLKDNKFTIKTSLKDLKKSGEDKKVYFKINYVTDEQYKEIKVDAMSSSTPKYNKQELPAEDYTLKAVDGGYEVEITKLPENTVLVKPIVIIELAKGTKFENGDIVFVKKANTEVKETKEEKKENVKEENNEAKATFKFFIDKSEYVKTVDGKEETVQIDVAPFIQNDRTMLPLRYLAEAIGAEVKYEKETRTASFTKDGIVASIQIDGDKIKLSDGKEITMDSKPINKNGRIFVSLTNVSKVFNLTNGNSDDEMKQDIEWDKKERSVTVIAK</sequence>
<feature type="domain" description="Copper amine oxidase-like N-terminal" evidence="4">
    <location>
        <begin position="322"/>
        <end position="414"/>
    </location>
</feature>
<accession>A0A2U1DLS0</accession>
<name>A0A2U1DLS0_9FIRM</name>
<dbReference type="Proteomes" id="UP000245793">
    <property type="component" value="Unassembled WGS sequence"/>
</dbReference>
<dbReference type="InterPro" id="IPR012854">
    <property type="entry name" value="Cu_amine_oxidase-like_N"/>
</dbReference>
<feature type="chain" id="PRO_5039691323" evidence="3">
    <location>
        <begin position="32"/>
        <end position="440"/>
    </location>
</feature>
<evidence type="ECO:0000313" key="6">
    <source>
        <dbReference type="Proteomes" id="UP000245793"/>
    </source>
</evidence>
<dbReference type="SUPFAM" id="SSF55383">
    <property type="entry name" value="Copper amine oxidase, domain N"/>
    <property type="match status" value="1"/>
</dbReference>
<dbReference type="EMBL" id="QEKV01000018">
    <property type="protein sequence ID" value="PVY88630.1"/>
    <property type="molecule type" value="Genomic_DNA"/>
</dbReference>
<gene>
    <name evidence="5" type="ORF">C7381_1181</name>
</gene>
<comment type="caution">
    <text evidence="5">The sequence shown here is derived from an EMBL/GenBank/DDBJ whole genome shotgun (WGS) entry which is preliminary data.</text>
</comment>
<protein>
    <submittedName>
        <fullName evidence="5">Secreted protein</fullName>
    </submittedName>
</protein>
<proteinExistence type="predicted"/>
<evidence type="ECO:0000259" key="4">
    <source>
        <dbReference type="Pfam" id="PF07833"/>
    </source>
</evidence>
<evidence type="ECO:0000256" key="1">
    <source>
        <dbReference type="ARBA" id="ARBA00022729"/>
    </source>
</evidence>
<dbReference type="NCBIfam" id="TIGR01168">
    <property type="entry name" value="YSIRK_signal"/>
    <property type="match status" value="1"/>
</dbReference>
<keyword evidence="2" id="KW-0175">Coiled coil</keyword>
<evidence type="ECO:0000256" key="2">
    <source>
        <dbReference type="SAM" id="Coils"/>
    </source>
</evidence>
<dbReference type="AlphaFoldDB" id="A0A2U1DLS0"/>